<feature type="domain" description="Amidase" evidence="1">
    <location>
        <begin position="24"/>
        <end position="444"/>
    </location>
</feature>
<dbReference type="GO" id="GO:0004040">
    <property type="term" value="F:amidase activity"/>
    <property type="evidence" value="ECO:0007669"/>
    <property type="project" value="UniProtKB-EC"/>
</dbReference>
<dbReference type="Proteomes" id="UP000032068">
    <property type="component" value="Unassembled WGS sequence"/>
</dbReference>
<dbReference type="InterPro" id="IPR014087">
    <property type="entry name" value="Carboxybiuret_hydro_AtzE"/>
</dbReference>
<dbReference type="SUPFAM" id="SSF75304">
    <property type="entry name" value="Amidase signature (AS) enzymes"/>
    <property type="match status" value="1"/>
</dbReference>
<dbReference type="Gene3D" id="3.90.1300.10">
    <property type="entry name" value="Amidase signature (AS) domain"/>
    <property type="match status" value="1"/>
</dbReference>
<dbReference type="NCBIfam" id="NF006631">
    <property type="entry name" value="PRK09201.1"/>
    <property type="match status" value="1"/>
</dbReference>
<dbReference type="EMBL" id="JXQW01000029">
    <property type="protein sequence ID" value="KIQ00131.1"/>
    <property type="molecule type" value="Genomic_DNA"/>
</dbReference>
<comment type="caution">
    <text evidence="2">The sequence shown here is derived from an EMBL/GenBank/DDBJ whole genome shotgun (WGS) entry which is preliminary data.</text>
</comment>
<dbReference type="InterPro" id="IPR023631">
    <property type="entry name" value="Amidase_dom"/>
</dbReference>
<evidence type="ECO:0000313" key="3">
    <source>
        <dbReference type="Proteomes" id="UP000032068"/>
    </source>
</evidence>
<organism evidence="2 3">
    <name type="scientific">Pseudomonas fulva</name>
    <dbReference type="NCBI Taxonomy" id="47880"/>
    <lineage>
        <taxon>Bacteria</taxon>
        <taxon>Pseudomonadati</taxon>
        <taxon>Pseudomonadota</taxon>
        <taxon>Gammaproteobacteria</taxon>
        <taxon>Pseudomonadales</taxon>
        <taxon>Pseudomonadaceae</taxon>
        <taxon>Pseudomonas</taxon>
    </lineage>
</organism>
<dbReference type="OrthoDB" id="9811471at2"/>
<accession>A0A0D0KT28</accession>
<dbReference type="InterPro" id="IPR036928">
    <property type="entry name" value="AS_sf"/>
</dbReference>
<keyword evidence="2" id="KW-0378">Hydrolase</keyword>
<dbReference type="InterPro" id="IPR000120">
    <property type="entry name" value="Amidase"/>
</dbReference>
<evidence type="ECO:0000259" key="1">
    <source>
        <dbReference type="Pfam" id="PF01425"/>
    </source>
</evidence>
<gene>
    <name evidence="2" type="ORF">RU08_12010</name>
</gene>
<sequence>MNPALLSIAQLRAALASGELSAREIAEHSLQAIERHDPAINAWTQITQLRMKDEADNLDRLRRQGSPLPALAAVPYAVKNLFDVAGFPTLAGARMFQNRPAATVDAWAVRQLAASGGLLSGMLNMDAYAYGFTTENTHFGATRNPHDLSRIAGGSSGGSAAAVAAGLVNFSLGSDTNGSIRVPASLCGIFGLKPTFGRLSRSGSHPFVGSLDHIGPLARSTRDLAEVYDVLQGHDPQDGFQAAQDRQPVTALLERDLDGLRFGVLGGYFQRWCDDSARDAVAQVAKALDASEEVILAEAELARTAAFIISASEGGSSYLPALRSSPDSFEPLSRERLLAGAMIPAAWYVQAQRFRRHFQQQVLPLFAGVDVLIAPATPTSATPIGQETLRINGTDLPTRASMGMLAQPISFLGLPVVSVPLRTAGGLPIGVQLIAAPFNEQACLRAASALERMGIAHAAPANLE</sequence>
<dbReference type="AlphaFoldDB" id="A0A0D0KT28"/>
<dbReference type="PANTHER" id="PTHR11895">
    <property type="entry name" value="TRANSAMIDASE"/>
    <property type="match status" value="1"/>
</dbReference>
<evidence type="ECO:0000313" key="2">
    <source>
        <dbReference type="EMBL" id="KIQ00131.1"/>
    </source>
</evidence>
<dbReference type="PANTHER" id="PTHR11895:SF172">
    <property type="entry name" value="GLUTAMYL-TRNA(GLN) AMIDOTRANSFERASE"/>
    <property type="match status" value="1"/>
</dbReference>
<reference evidence="2 3" key="1">
    <citation type="submission" date="2014-12" db="EMBL/GenBank/DDBJ databases">
        <title>16Stimator: statistical estimation of ribosomal gene copy numbers from draft genome assemblies.</title>
        <authorList>
            <person name="Perisin M.A."/>
            <person name="Vetter M."/>
            <person name="Gilbert J.A."/>
            <person name="Bergelson J."/>
        </authorList>
    </citation>
    <scope>NUCLEOTIDE SEQUENCE [LARGE SCALE GENOMIC DNA]</scope>
    <source>
        <strain evidence="2 3">MEJ086</strain>
    </source>
</reference>
<proteinExistence type="predicted"/>
<protein>
    <submittedName>
        <fullName evidence="2">Amidase</fullName>
        <ecNumber evidence="2">3.5.1.4</ecNumber>
    </submittedName>
</protein>
<dbReference type="RefSeq" id="WP_042554054.1">
    <property type="nucleotide sequence ID" value="NZ_JXQW01000029.1"/>
</dbReference>
<dbReference type="Pfam" id="PF01425">
    <property type="entry name" value="Amidase"/>
    <property type="match status" value="1"/>
</dbReference>
<dbReference type="NCBIfam" id="TIGR02715">
    <property type="entry name" value="amido_AtzE"/>
    <property type="match status" value="1"/>
</dbReference>
<name>A0A0D0KT28_9PSED</name>
<dbReference type="EC" id="3.5.1.4" evidence="2"/>